<evidence type="ECO:0000313" key="3">
    <source>
        <dbReference type="Proteomes" id="UP000318405"/>
    </source>
</evidence>
<evidence type="ECO:0000313" key="2">
    <source>
        <dbReference type="EMBL" id="TSH90096.1"/>
    </source>
</evidence>
<dbReference type="Gene3D" id="3.40.190.10">
    <property type="entry name" value="Periplasmic binding protein-like II"/>
    <property type="match status" value="2"/>
</dbReference>
<sequence length="335" mass="35886">MKRRQFLGTAAAAVGAGLLPGIASVQAAGRGRLTYLTPFTLSLAFAPVLYAQASGRYKDLGLDFSVEVGRGAAQAIQLVAARQVQVGRTGGANYLVSRARPDSNVITIGTVCQISPFVLISDEKKPIAKVEEMEGKIIGMASFGGSMEATLNLMLARAGIDPKSVRRERVADGPASFAMIQAGRLHAFFGNTSTVSRLHAQGLPMSVMNIDDGVPGQVYVAGEKDIEDNREDYVAFMRGTYQAVQALAGMDDKELVEAIKQIGDEFDVPGIDKLDIALDDLLGNRKLWLAHGAENALRNDPEQWTEGARLLQEAGTMEQTDKALYTNAIWEAAVA</sequence>
<feature type="domain" description="SsuA/THI5-like" evidence="1">
    <location>
        <begin position="45"/>
        <end position="247"/>
    </location>
</feature>
<dbReference type="PROSITE" id="PS51318">
    <property type="entry name" value="TAT"/>
    <property type="match status" value="1"/>
</dbReference>
<dbReference type="AlphaFoldDB" id="A0A556AB28"/>
<reference evidence="2 3" key="1">
    <citation type="submission" date="2019-07" db="EMBL/GenBank/DDBJ databases">
        <title>Qingshengfaniella alkalisoli gen. nov., sp. nov., isolated from saline soil.</title>
        <authorList>
            <person name="Xu L."/>
            <person name="Huang X.-X."/>
            <person name="Sun J.-Q."/>
        </authorList>
    </citation>
    <scope>NUCLEOTIDE SEQUENCE [LARGE SCALE GENOMIC DNA]</scope>
    <source>
        <strain evidence="2 3">DSM 27279</strain>
    </source>
</reference>
<name>A0A556AB28_9BURK</name>
<dbReference type="InterPro" id="IPR015168">
    <property type="entry name" value="SsuA/THI5"/>
</dbReference>
<accession>A0A556AB28</accession>
<gene>
    <name evidence="2" type="ORF">FOZ76_19815</name>
</gene>
<organism evidence="2 3">
    <name type="scientific">Verticiella sediminum</name>
    <dbReference type="NCBI Taxonomy" id="1247510"/>
    <lineage>
        <taxon>Bacteria</taxon>
        <taxon>Pseudomonadati</taxon>
        <taxon>Pseudomonadota</taxon>
        <taxon>Betaproteobacteria</taxon>
        <taxon>Burkholderiales</taxon>
        <taxon>Alcaligenaceae</taxon>
        <taxon>Verticiella</taxon>
    </lineage>
</organism>
<dbReference type="RefSeq" id="WP_143950010.1">
    <property type="nucleotide sequence ID" value="NZ_BAABMB010000003.1"/>
</dbReference>
<protein>
    <submittedName>
        <fullName evidence="2">ABC transporter substrate-binding protein</fullName>
    </submittedName>
</protein>
<comment type="caution">
    <text evidence="2">The sequence shown here is derived from an EMBL/GenBank/DDBJ whole genome shotgun (WGS) entry which is preliminary data.</text>
</comment>
<dbReference type="PANTHER" id="PTHR31528:SF15">
    <property type="entry name" value="RIBOFLAVIN-BINDING PROTEIN RIBY"/>
    <property type="match status" value="1"/>
</dbReference>
<evidence type="ECO:0000259" key="1">
    <source>
        <dbReference type="Pfam" id="PF09084"/>
    </source>
</evidence>
<dbReference type="EMBL" id="VLTJ01000039">
    <property type="protein sequence ID" value="TSH90096.1"/>
    <property type="molecule type" value="Genomic_DNA"/>
</dbReference>
<dbReference type="Pfam" id="PF09084">
    <property type="entry name" value="NMT1"/>
    <property type="match status" value="1"/>
</dbReference>
<dbReference type="Proteomes" id="UP000318405">
    <property type="component" value="Unassembled WGS sequence"/>
</dbReference>
<dbReference type="GO" id="GO:0009228">
    <property type="term" value="P:thiamine biosynthetic process"/>
    <property type="evidence" value="ECO:0007669"/>
    <property type="project" value="InterPro"/>
</dbReference>
<dbReference type="InterPro" id="IPR027939">
    <property type="entry name" value="NMT1/THI5"/>
</dbReference>
<proteinExistence type="predicted"/>
<keyword evidence="3" id="KW-1185">Reference proteome</keyword>
<dbReference type="InterPro" id="IPR006311">
    <property type="entry name" value="TAT_signal"/>
</dbReference>
<dbReference type="OrthoDB" id="174578at2"/>
<dbReference type="PANTHER" id="PTHR31528">
    <property type="entry name" value="4-AMINO-5-HYDROXYMETHYL-2-METHYLPYRIMIDINE PHOSPHATE SYNTHASE THI11-RELATED"/>
    <property type="match status" value="1"/>
</dbReference>
<dbReference type="SUPFAM" id="SSF53850">
    <property type="entry name" value="Periplasmic binding protein-like II"/>
    <property type="match status" value="1"/>
</dbReference>